<protein>
    <submittedName>
        <fullName evidence="4">TraB subfamily protein</fullName>
    </submittedName>
</protein>
<reference evidence="4 5" key="1">
    <citation type="journal article" date="2013" name="Genome Biol.">
        <title>Genome of Acanthamoeba castellanii highlights extensive lateral gene transfer and early evolution of tyrosine kinase signaling.</title>
        <authorList>
            <person name="Clarke M."/>
            <person name="Lohan A.J."/>
            <person name="Liu B."/>
            <person name="Lagkouvardos I."/>
            <person name="Roy S."/>
            <person name="Zafar N."/>
            <person name="Bertelli C."/>
            <person name="Schilde C."/>
            <person name="Kianianmomeni A."/>
            <person name="Burglin T.R."/>
            <person name="Frech C."/>
            <person name="Turcotte B."/>
            <person name="Kopec K.O."/>
            <person name="Synnott J.M."/>
            <person name="Choo C."/>
            <person name="Paponov I."/>
            <person name="Finkler A."/>
            <person name="Soon Heng Tan C."/>
            <person name="Hutchins A.P."/>
            <person name="Weinmeier T."/>
            <person name="Rattei T."/>
            <person name="Chu J.S."/>
            <person name="Gimenez G."/>
            <person name="Irimia M."/>
            <person name="Rigden D.J."/>
            <person name="Fitzpatrick D.A."/>
            <person name="Lorenzo-Morales J."/>
            <person name="Bateman A."/>
            <person name="Chiu C.H."/>
            <person name="Tang P."/>
            <person name="Hegemann P."/>
            <person name="Fromm H."/>
            <person name="Raoult D."/>
            <person name="Greub G."/>
            <person name="Miranda-Saavedra D."/>
            <person name="Chen N."/>
            <person name="Nash P."/>
            <person name="Ginger M.L."/>
            <person name="Horn M."/>
            <person name="Schaap P."/>
            <person name="Caler L."/>
            <person name="Loftus B."/>
        </authorList>
    </citation>
    <scope>NUCLEOTIDE SEQUENCE [LARGE SCALE GENOMIC DNA]</scope>
    <source>
        <strain evidence="4 5">Neff</strain>
    </source>
</reference>
<feature type="compositionally biased region" description="Polar residues" evidence="1">
    <location>
        <begin position="101"/>
        <end position="110"/>
    </location>
</feature>
<keyword evidence="2" id="KW-1133">Transmembrane helix</keyword>
<keyword evidence="5" id="KW-1185">Reference proteome</keyword>
<feature type="chain" id="PRO_5003989815" evidence="3">
    <location>
        <begin position="23"/>
        <end position="365"/>
    </location>
</feature>
<organism evidence="4 5">
    <name type="scientific">Acanthamoeba castellanii (strain ATCC 30010 / Neff)</name>
    <dbReference type="NCBI Taxonomy" id="1257118"/>
    <lineage>
        <taxon>Eukaryota</taxon>
        <taxon>Amoebozoa</taxon>
        <taxon>Discosea</taxon>
        <taxon>Longamoebia</taxon>
        <taxon>Centramoebida</taxon>
        <taxon>Acanthamoebidae</taxon>
        <taxon>Acanthamoeba</taxon>
    </lineage>
</organism>
<evidence type="ECO:0000256" key="1">
    <source>
        <dbReference type="SAM" id="MobiDB-lite"/>
    </source>
</evidence>
<name>L8GTI7_ACACF</name>
<dbReference type="CDD" id="cd14726">
    <property type="entry name" value="TraB_PrgY-like"/>
    <property type="match status" value="1"/>
</dbReference>
<gene>
    <name evidence="4" type="ORF">ACA1_349100</name>
</gene>
<feature type="signal peptide" evidence="3">
    <location>
        <begin position="1"/>
        <end position="22"/>
    </location>
</feature>
<dbReference type="InterPro" id="IPR002816">
    <property type="entry name" value="TraB/PrgY/GumN_fam"/>
</dbReference>
<dbReference type="PANTHER" id="PTHR21530:SF7">
    <property type="entry name" value="TRAB DOMAIN-CONTAINING PROTEIN"/>
    <property type="match status" value="1"/>
</dbReference>
<keyword evidence="2" id="KW-0812">Transmembrane</keyword>
<keyword evidence="2" id="KW-0472">Membrane</keyword>
<sequence>MVGYTSLNVAFLLQAFYSMASASAPQGEEWEITRECHIIQEDESIKEILNALPERLPDALLVDNRRAGILFAPQQQPAPPPTADTIQQQQSPADGAREQTESQQTTNAPASSPIVAATVVQAEKAPSTMSQISELLRRRKEGANILHLIISMVFERVTKNIKVMPGSEFRAAAQEGMKYGARIVLGDRPVEITLKRTWGNLSVWEKLKLLYFVLMDTSLDIKEPGWEISSSGWDILASLEEDIERMKNSDVITEMVKELSTEFPSLVGPLITERDQFLACKLRSCPGDTIVAVVGLDKKPQQQHNASRTGMGHCAGMVEWWDRDIDLRSICAVPPPGFLTIRRVLLSVVLSLFSLIALLVYYFMF</sequence>
<dbReference type="VEuPathDB" id="AmoebaDB:ACA1_349100"/>
<evidence type="ECO:0000313" key="5">
    <source>
        <dbReference type="Proteomes" id="UP000011083"/>
    </source>
</evidence>
<dbReference type="Pfam" id="PF01963">
    <property type="entry name" value="TraB_PrgY_gumN"/>
    <property type="match status" value="1"/>
</dbReference>
<dbReference type="RefSeq" id="XP_004338507.1">
    <property type="nucleotide sequence ID" value="XM_004338459.1"/>
</dbReference>
<dbReference type="AlphaFoldDB" id="L8GTI7"/>
<dbReference type="Proteomes" id="UP000011083">
    <property type="component" value="Unassembled WGS sequence"/>
</dbReference>
<dbReference type="GeneID" id="14917187"/>
<feature type="transmembrane region" description="Helical" evidence="2">
    <location>
        <begin position="344"/>
        <end position="364"/>
    </location>
</feature>
<dbReference type="OrthoDB" id="48306at2759"/>
<dbReference type="EMBL" id="KB007989">
    <property type="protein sequence ID" value="ELR16494.1"/>
    <property type="molecule type" value="Genomic_DNA"/>
</dbReference>
<feature type="region of interest" description="Disordered" evidence="1">
    <location>
        <begin position="72"/>
        <end position="113"/>
    </location>
</feature>
<dbReference type="InterPro" id="IPR046345">
    <property type="entry name" value="TraB_PrgY-like"/>
</dbReference>
<evidence type="ECO:0000313" key="4">
    <source>
        <dbReference type="EMBL" id="ELR16494.1"/>
    </source>
</evidence>
<proteinExistence type="predicted"/>
<evidence type="ECO:0000256" key="2">
    <source>
        <dbReference type="SAM" id="Phobius"/>
    </source>
</evidence>
<dbReference type="PANTHER" id="PTHR21530">
    <property type="entry name" value="PHEROMONE SHUTDOWN PROTEIN"/>
    <property type="match status" value="1"/>
</dbReference>
<evidence type="ECO:0000256" key="3">
    <source>
        <dbReference type="SAM" id="SignalP"/>
    </source>
</evidence>
<accession>L8GTI7</accession>
<dbReference type="KEGG" id="acan:ACA1_349100"/>
<keyword evidence="3" id="KW-0732">Signal</keyword>